<dbReference type="Proteomes" id="UP000024635">
    <property type="component" value="Unassembled WGS sequence"/>
</dbReference>
<evidence type="ECO:0000313" key="2">
    <source>
        <dbReference type="EMBL" id="EYB92013.1"/>
    </source>
</evidence>
<feature type="compositionally biased region" description="Low complexity" evidence="1">
    <location>
        <begin position="349"/>
        <end position="360"/>
    </location>
</feature>
<gene>
    <name evidence="2" type="primary">Acey_s0199.g1666</name>
    <name evidence="2" type="ORF">Y032_0199g1666</name>
</gene>
<comment type="caution">
    <text evidence="2">The sequence shown here is derived from an EMBL/GenBank/DDBJ whole genome shotgun (WGS) entry which is preliminary data.</text>
</comment>
<accession>A0A016SMV1</accession>
<evidence type="ECO:0000313" key="3">
    <source>
        <dbReference type="Proteomes" id="UP000024635"/>
    </source>
</evidence>
<sequence>MPMDEIDVAIHLEPMAEAIKELKEKIEFCLLSLNAKVDGIAQLTNERWHCVQQILDVLLERTKPRSNCVFCTVEDNKDQHPTGRCCKYPDAVSRAVQAAALGLCERCLQPKHVEDCGVSCPICTRNHNVLLCPNRGTQAVPMYKRRKHSGSRGITICVSIMFCCTRSKKKPGSPYTRREVICKKGLFALMLARVEEFDTLTPLIVTPTSQPAEPTPQLPRPTLPVRRTASDSPPPPRRSSHGKTLIVPLNASRYRTPVIPLLGTPDSRITSFEGGTTKSCATIPEDDENESPSCERIDDLISIDRTTTSASEQKSHRGFCSHSSYNLILPVAPPEFQIPVPSYSPPSVPLSQSRQRQATRAAHHALSPEEPSPCSNSIGSPNSTGSPIDTTGSISDSFYINSDVISSTNGSQVADENGCAESEIQSKYQLHRIEEESEGMDDGNRAVRTVFSQDSLDRERNFVIPRSISEQFELMRQN</sequence>
<protein>
    <submittedName>
        <fullName evidence="2">Uncharacterized protein</fullName>
    </submittedName>
</protein>
<organism evidence="2 3">
    <name type="scientific">Ancylostoma ceylanicum</name>
    <dbReference type="NCBI Taxonomy" id="53326"/>
    <lineage>
        <taxon>Eukaryota</taxon>
        <taxon>Metazoa</taxon>
        <taxon>Ecdysozoa</taxon>
        <taxon>Nematoda</taxon>
        <taxon>Chromadorea</taxon>
        <taxon>Rhabditida</taxon>
        <taxon>Rhabditina</taxon>
        <taxon>Rhabditomorpha</taxon>
        <taxon>Strongyloidea</taxon>
        <taxon>Ancylostomatidae</taxon>
        <taxon>Ancylostomatinae</taxon>
        <taxon>Ancylostoma</taxon>
    </lineage>
</organism>
<reference evidence="3" key="1">
    <citation type="journal article" date="2015" name="Nat. Genet.">
        <title>The genome and transcriptome of the zoonotic hookworm Ancylostoma ceylanicum identify infection-specific gene families.</title>
        <authorList>
            <person name="Schwarz E.M."/>
            <person name="Hu Y."/>
            <person name="Antoshechkin I."/>
            <person name="Miller M.M."/>
            <person name="Sternberg P.W."/>
            <person name="Aroian R.V."/>
        </authorList>
    </citation>
    <scope>NUCLEOTIDE SEQUENCE</scope>
    <source>
        <strain evidence="3">HY135</strain>
    </source>
</reference>
<dbReference type="EMBL" id="JARK01001535">
    <property type="protein sequence ID" value="EYB92013.1"/>
    <property type="molecule type" value="Genomic_DNA"/>
</dbReference>
<feature type="region of interest" description="Disordered" evidence="1">
    <location>
        <begin position="273"/>
        <end position="293"/>
    </location>
</feature>
<feature type="region of interest" description="Disordered" evidence="1">
    <location>
        <begin position="343"/>
        <end position="391"/>
    </location>
</feature>
<keyword evidence="3" id="KW-1185">Reference proteome</keyword>
<proteinExistence type="predicted"/>
<feature type="compositionally biased region" description="Pro residues" evidence="1">
    <location>
        <begin position="213"/>
        <end position="222"/>
    </location>
</feature>
<evidence type="ECO:0000256" key="1">
    <source>
        <dbReference type="SAM" id="MobiDB-lite"/>
    </source>
</evidence>
<feature type="region of interest" description="Disordered" evidence="1">
    <location>
        <begin position="205"/>
        <end position="245"/>
    </location>
</feature>
<feature type="compositionally biased region" description="Polar residues" evidence="1">
    <location>
        <begin position="373"/>
        <end position="391"/>
    </location>
</feature>
<dbReference type="OrthoDB" id="5825563at2759"/>
<name>A0A016SMV1_9BILA</name>
<dbReference type="AlphaFoldDB" id="A0A016SMV1"/>